<accession>A0A1G9YVW3</accession>
<protein>
    <submittedName>
        <fullName evidence="3">TIGR03943 family protein</fullName>
    </submittedName>
</protein>
<dbReference type="InterPro" id="IPR027417">
    <property type="entry name" value="P-loop_NTPase"/>
</dbReference>
<dbReference type="PANTHER" id="PTHR40047">
    <property type="entry name" value="UPF0703 PROTEIN YCGQ"/>
    <property type="match status" value="1"/>
</dbReference>
<dbReference type="EMBL" id="FNHZ01000006">
    <property type="protein sequence ID" value="SDN13067.1"/>
    <property type="molecule type" value="Genomic_DNA"/>
</dbReference>
<dbReference type="Pfam" id="PF02492">
    <property type="entry name" value="cobW"/>
    <property type="match status" value="1"/>
</dbReference>
<sequence length="316" mass="36813">MAQEEQYQIPIFLINGQLDSGKTKFIVDTVEMGQFEEAQKKLLIVLEEGEEEYSEKFLKDNGIDMVVLEKEEFTYEKLVELDKKYDPWIVLVEYNGMWAPQLIYDTEKPNGWEIYQAITLINAEQFQLQWANMRSIVAETVKLVDLVVFNRCAPGMDLGGFRRSVKALNPSLQIVFEDDKGEQVAISEQLPYDLNSDVIEIEDEDYGIWYMDVNERPEVYNGKTVTFKGQVLKNKYFKEKNFVPGRKVMTCCVDDTSFIGYISYYDKIKELENKQWVKVTATIKHEFQMAYKKKGPVLYCSEVTPCEAPKEELVYL</sequence>
<evidence type="ECO:0000259" key="1">
    <source>
        <dbReference type="Pfam" id="PF02492"/>
    </source>
</evidence>
<name>A0A1G9YVW3_9FIRM</name>
<feature type="domain" description="CobW/HypB/UreG nucleotide-binding" evidence="1">
    <location>
        <begin position="10"/>
        <end position="152"/>
    </location>
</feature>
<dbReference type="PANTHER" id="PTHR40047:SF1">
    <property type="entry name" value="UPF0703 PROTEIN YCGQ"/>
    <property type="match status" value="1"/>
</dbReference>
<evidence type="ECO:0000259" key="2">
    <source>
        <dbReference type="Pfam" id="PF21537"/>
    </source>
</evidence>
<gene>
    <name evidence="3" type="ORF">SAMN05216544_1955</name>
</gene>
<reference evidence="4" key="1">
    <citation type="submission" date="2016-10" db="EMBL/GenBank/DDBJ databases">
        <authorList>
            <person name="Varghese N."/>
            <person name="Submissions S."/>
        </authorList>
    </citation>
    <scope>NUCLEOTIDE SEQUENCE [LARGE SCALE GENOMIC DNA]</scope>
    <source>
        <strain evidence="4">M83</strain>
    </source>
</reference>
<dbReference type="InterPro" id="IPR052955">
    <property type="entry name" value="UPF0703_membrane_permease"/>
</dbReference>
<proteinExistence type="predicted"/>
<dbReference type="RefSeq" id="WP_074521974.1">
    <property type="nucleotide sequence ID" value="NZ_FNHZ01000006.1"/>
</dbReference>
<dbReference type="Gene3D" id="3.40.50.300">
    <property type="entry name" value="P-loop containing nucleotide triphosphate hydrolases"/>
    <property type="match status" value="1"/>
</dbReference>
<evidence type="ECO:0000313" key="3">
    <source>
        <dbReference type="EMBL" id="SDN13067.1"/>
    </source>
</evidence>
<dbReference type="InterPro" id="IPR048447">
    <property type="entry name" value="DUF1980_C"/>
</dbReference>
<organism evidence="3 4">
    <name type="scientific">Lachnospira pectinoschiza</name>
    <dbReference type="NCBI Taxonomy" id="28052"/>
    <lineage>
        <taxon>Bacteria</taxon>
        <taxon>Bacillati</taxon>
        <taxon>Bacillota</taxon>
        <taxon>Clostridia</taxon>
        <taxon>Lachnospirales</taxon>
        <taxon>Lachnospiraceae</taxon>
        <taxon>Lachnospira</taxon>
    </lineage>
</organism>
<dbReference type="InterPro" id="IPR003495">
    <property type="entry name" value="CobW/HypB/UreG_nucleotide-bd"/>
</dbReference>
<keyword evidence="4" id="KW-1185">Reference proteome</keyword>
<feature type="domain" description="DUF1980" evidence="2">
    <location>
        <begin position="185"/>
        <end position="315"/>
    </location>
</feature>
<dbReference type="Pfam" id="PF21537">
    <property type="entry name" value="DUF1980_C"/>
    <property type="match status" value="1"/>
</dbReference>
<dbReference type="OrthoDB" id="9770408at2"/>
<evidence type="ECO:0000313" key="4">
    <source>
        <dbReference type="Proteomes" id="UP000187651"/>
    </source>
</evidence>
<dbReference type="AlphaFoldDB" id="A0A1G9YVW3"/>
<dbReference type="Proteomes" id="UP000187651">
    <property type="component" value="Unassembled WGS sequence"/>
</dbReference>